<proteinExistence type="predicted"/>
<dbReference type="EMBL" id="CP090643">
    <property type="protein sequence ID" value="WFN23324.1"/>
    <property type="molecule type" value="Genomic_DNA"/>
</dbReference>
<accession>A0ABD7YFA3</accession>
<keyword evidence="1" id="KW-0614">Plasmid</keyword>
<dbReference type="Proteomes" id="UP001220209">
    <property type="component" value="Plasmid unnamed1"/>
</dbReference>
<gene>
    <name evidence="1" type="ORF">LXE91_40020</name>
</gene>
<dbReference type="RefSeq" id="WP_143274583.1">
    <property type="nucleotide sequence ID" value="NZ_CP090643.1"/>
</dbReference>
<reference evidence="1 2" key="1">
    <citation type="submission" date="2021-12" db="EMBL/GenBank/DDBJ databases">
        <title>Genomic and phenotypic characterization of three Burkholderia contaminans isolates recovered from different sources.</title>
        <authorList>
            <person name="Lopez De Volder A."/>
            <person name="Fan Y."/>
            <person name="Nunvar J."/>
            <person name="Herrera T."/>
            <person name="Timp W."/>
            <person name="Degrossi J."/>
        </authorList>
    </citation>
    <scope>NUCLEOTIDE SEQUENCE [LARGE SCALE GENOMIC DNA]</scope>
    <source>
        <strain evidence="1 2">LMG 23361</strain>
        <plasmid evidence="1 2">unnamed1</plasmid>
    </source>
</reference>
<evidence type="ECO:0000313" key="1">
    <source>
        <dbReference type="EMBL" id="WFN23324.1"/>
    </source>
</evidence>
<sequence>MITFDRNDRSPSIGTTDHVQPKSLITLAEIRNIAVQIVETRKIRLSIVEVKPWNLVDGKTPARACSLRLTFVKLTTGHRQEEAPRTWGS</sequence>
<evidence type="ECO:0000313" key="2">
    <source>
        <dbReference type="Proteomes" id="UP001220209"/>
    </source>
</evidence>
<protein>
    <submittedName>
        <fullName evidence="1">Uncharacterized protein</fullName>
    </submittedName>
</protein>
<organism evidence="1 2">
    <name type="scientific">Burkholderia contaminans</name>
    <dbReference type="NCBI Taxonomy" id="488447"/>
    <lineage>
        <taxon>Bacteria</taxon>
        <taxon>Pseudomonadati</taxon>
        <taxon>Pseudomonadota</taxon>
        <taxon>Betaproteobacteria</taxon>
        <taxon>Burkholderiales</taxon>
        <taxon>Burkholderiaceae</taxon>
        <taxon>Burkholderia</taxon>
        <taxon>Burkholderia cepacia complex</taxon>
    </lineage>
</organism>
<geneLocation type="plasmid" evidence="1 2">
    <name>unnamed1</name>
</geneLocation>
<dbReference type="AlphaFoldDB" id="A0ABD7YFA3"/>
<name>A0ABD7YFA3_9BURK</name>